<comment type="caution">
    <text evidence="1">The sequence shown here is derived from an EMBL/GenBank/DDBJ whole genome shotgun (WGS) entry which is preliminary data.</text>
</comment>
<dbReference type="AlphaFoldDB" id="A0A9P4QRR7"/>
<organism evidence="1 2">
    <name type="scientific">Polyplosphaeria fusca</name>
    <dbReference type="NCBI Taxonomy" id="682080"/>
    <lineage>
        <taxon>Eukaryota</taxon>
        <taxon>Fungi</taxon>
        <taxon>Dikarya</taxon>
        <taxon>Ascomycota</taxon>
        <taxon>Pezizomycotina</taxon>
        <taxon>Dothideomycetes</taxon>
        <taxon>Pleosporomycetidae</taxon>
        <taxon>Pleosporales</taxon>
        <taxon>Tetraplosphaeriaceae</taxon>
        <taxon>Polyplosphaeria</taxon>
    </lineage>
</organism>
<dbReference type="OrthoDB" id="10666353at2759"/>
<reference evidence="1" key="1">
    <citation type="journal article" date="2020" name="Stud. Mycol.">
        <title>101 Dothideomycetes genomes: a test case for predicting lifestyles and emergence of pathogens.</title>
        <authorList>
            <person name="Haridas S."/>
            <person name="Albert R."/>
            <person name="Binder M."/>
            <person name="Bloem J."/>
            <person name="Labutti K."/>
            <person name="Salamov A."/>
            <person name="Andreopoulos B."/>
            <person name="Baker S."/>
            <person name="Barry K."/>
            <person name="Bills G."/>
            <person name="Bluhm B."/>
            <person name="Cannon C."/>
            <person name="Castanera R."/>
            <person name="Culley D."/>
            <person name="Daum C."/>
            <person name="Ezra D."/>
            <person name="Gonzalez J."/>
            <person name="Henrissat B."/>
            <person name="Kuo A."/>
            <person name="Liang C."/>
            <person name="Lipzen A."/>
            <person name="Lutzoni F."/>
            <person name="Magnuson J."/>
            <person name="Mondo S."/>
            <person name="Nolan M."/>
            <person name="Ohm R."/>
            <person name="Pangilinan J."/>
            <person name="Park H.-J."/>
            <person name="Ramirez L."/>
            <person name="Alfaro M."/>
            <person name="Sun H."/>
            <person name="Tritt A."/>
            <person name="Yoshinaga Y."/>
            <person name="Zwiers L.-H."/>
            <person name="Turgeon B."/>
            <person name="Goodwin S."/>
            <person name="Spatafora J."/>
            <person name="Crous P."/>
            <person name="Grigoriev I."/>
        </authorList>
    </citation>
    <scope>NUCLEOTIDE SEQUENCE</scope>
    <source>
        <strain evidence="1">CBS 125425</strain>
    </source>
</reference>
<evidence type="ECO:0000313" key="2">
    <source>
        <dbReference type="Proteomes" id="UP000799444"/>
    </source>
</evidence>
<accession>A0A9P4QRR7</accession>
<dbReference type="Proteomes" id="UP000799444">
    <property type="component" value="Unassembled WGS sequence"/>
</dbReference>
<evidence type="ECO:0000313" key="1">
    <source>
        <dbReference type="EMBL" id="KAF2729637.1"/>
    </source>
</evidence>
<proteinExistence type="predicted"/>
<name>A0A9P4QRR7_9PLEO</name>
<dbReference type="EMBL" id="ML996239">
    <property type="protein sequence ID" value="KAF2729637.1"/>
    <property type="molecule type" value="Genomic_DNA"/>
</dbReference>
<keyword evidence="2" id="KW-1185">Reference proteome</keyword>
<protein>
    <submittedName>
        <fullName evidence="1">Uncharacterized protein</fullName>
    </submittedName>
</protein>
<gene>
    <name evidence="1" type="ORF">EJ04DRAFT_527634</name>
</gene>
<sequence>MAIYPDEEMAKIWQFCEDWEVDEEDVHVAMFMQASVLEQPTIDQQPPAIVSTGNTTSYQCSCLWSRKFVVPEMRMNVLKHLVKSPIPLTADNTWQMMRECIWAKWKTCRCLTDSMVVIFWKINDIKLQPSLYRPTESSKWTVVLPLPPRHARAWLSKVDFHPAYSTLNPPKIWNPAINKNEAIGGRRFYTKPVVWASESDIIIDIDQISNDTWQKLRDVCSTGQLFFLHLVNVCVYFDVVVSKMQSFYKWFIWINTGGGSGVKINTDIEGWEHTMEKALEQREMAQMLDAARDHEVCVASPVAFDHIGFSPSLLLI</sequence>